<feature type="binding site" evidence="7">
    <location>
        <position position="14"/>
    </location>
    <ligand>
        <name>Mg(2+)</name>
        <dbReference type="ChEBI" id="CHEBI:18420"/>
    </ligand>
</feature>
<comment type="pathway">
    <text evidence="7">Metabolic intermediate biosynthesis; chorismate biosynthesis; chorismate from D-erythrose 4-phosphate and phosphoenolpyruvate: step 5/7.</text>
</comment>
<dbReference type="PANTHER" id="PTHR21087:SF16">
    <property type="entry name" value="SHIKIMATE KINASE 1, CHLOROPLASTIC"/>
    <property type="match status" value="1"/>
</dbReference>
<keyword evidence="9" id="KW-1185">Reference proteome</keyword>
<feature type="binding site" evidence="7">
    <location>
        <begin position="10"/>
        <end position="15"/>
    </location>
    <ligand>
        <name>ATP</name>
        <dbReference type="ChEBI" id="CHEBI:30616"/>
    </ligand>
</feature>
<comment type="subunit">
    <text evidence="7">Monomer.</text>
</comment>
<dbReference type="EMBL" id="JAVTTO010000002">
    <property type="protein sequence ID" value="MDT7831863.1"/>
    <property type="molecule type" value="Genomic_DNA"/>
</dbReference>
<comment type="cofactor">
    <cofactor evidence="7">
        <name>Mg(2+)</name>
        <dbReference type="ChEBI" id="CHEBI:18420"/>
    </cofactor>
    <text evidence="7">Binds 1 Mg(2+) ion per subunit.</text>
</comment>
<comment type="subcellular location">
    <subcellularLocation>
        <location evidence="7">Cytoplasm</location>
    </subcellularLocation>
</comment>
<keyword evidence="2 7" id="KW-0808">Transferase</keyword>
<evidence type="ECO:0000256" key="7">
    <source>
        <dbReference type="HAMAP-Rule" id="MF_00109"/>
    </source>
</evidence>
<dbReference type="Proteomes" id="UP001257277">
    <property type="component" value="Unassembled WGS sequence"/>
</dbReference>
<keyword evidence="7" id="KW-0460">Magnesium</keyword>
<evidence type="ECO:0000256" key="6">
    <source>
        <dbReference type="ARBA" id="ARBA00023141"/>
    </source>
</evidence>
<keyword evidence="7" id="KW-0963">Cytoplasm</keyword>
<evidence type="ECO:0000256" key="3">
    <source>
        <dbReference type="ARBA" id="ARBA00022741"/>
    </source>
</evidence>
<dbReference type="InterPro" id="IPR027417">
    <property type="entry name" value="P-loop_NTPase"/>
</dbReference>
<dbReference type="HAMAP" id="MF_00109">
    <property type="entry name" value="Shikimate_kinase"/>
    <property type="match status" value="1"/>
</dbReference>
<dbReference type="Pfam" id="PF01202">
    <property type="entry name" value="SKI"/>
    <property type="match status" value="1"/>
</dbReference>
<comment type="catalytic activity">
    <reaction evidence="7">
        <text>shikimate + ATP = 3-phosphoshikimate + ADP + H(+)</text>
        <dbReference type="Rhea" id="RHEA:13121"/>
        <dbReference type="ChEBI" id="CHEBI:15378"/>
        <dbReference type="ChEBI" id="CHEBI:30616"/>
        <dbReference type="ChEBI" id="CHEBI:36208"/>
        <dbReference type="ChEBI" id="CHEBI:145989"/>
        <dbReference type="ChEBI" id="CHEBI:456216"/>
        <dbReference type="EC" id="2.7.1.71"/>
    </reaction>
</comment>
<dbReference type="RefSeq" id="WP_349241118.1">
    <property type="nucleotide sequence ID" value="NZ_JAVTTO010000002.1"/>
</dbReference>
<dbReference type="PRINTS" id="PR01100">
    <property type="entry name" value="SHIKIMTKNASE"/>
</dbReference>
<dbReference type="GO" id="GO:0016301">
    <property type="term" value="F:kinase activity"/>
    <property type="evidence" value="ECO:0007669"/>
    <property type="project" value="UniProtKB-KW"/>
</dbReference>
<feature type="binding site" evidence="7">
    <location>
        <position position="32"/>
    </location>
    <ligand>
        <name>substrate</name>
    </ligand>
</feature>
<evidence type="ECO:0000256" key="1">
    <source>
        <dbReference type="ARBA" id="ARBA00022605"/>
    </source>
</evidence>
<gene>
    <name evidence="7" type="primary">aroK</name>
    <name evidence="8" type="ORF">RQM59_05690</name>
</gene>
<evidence type="ECO:0000313" key="8">
    <source>
        <dbReference type="EMBL" id="MDT7831863.1"/>
    </source>
</evidence>
<keyword evidence="1 7" id="KW-0028">Amino-acid biosynthesis</keyword>
<comment type="caution">
    <text evidence="7">Lacks conserved residue(s) required for the propagation of feature annotation.</text>
</comment>
<comment type="similarity">
    <text evidence="7">Belongs to the shikimate kinase family.</text>
</comment>
<comment type="caution">
    <text evidence="8">The sequence shown here is derived from an EMBL/GenBank/DDBJ whole genome shotgun (WGS) entry which is preliminary data.</text>
</comment>
<reference evidence="8 9" key="1">
    <citation type="submission" date="2023-09" db="EMBL/GenBank/DDBJ databases">
        <title>Novel taxa isolated from Blanes Bay.</title>
        <authorList>
            <person name="Rey-Velasco X."/>
            <person name="Lucena T."/>
        </authorList>
    </citation>
    <scope>NUCLEOTIDE SEQUENCE [LARGE SCALE GENOMIC DNA]</scope>
    <source>
        <strain evidence="8 9">S356</strain>
    </source>
</reference>
<dbReference type="SUPFAM" id="SSF52540">
    <property type="entry name" value="P-loop containing nucleoside triphosphate hydrolases"/>
    <property type="match status" value="1"/>
</dbReference>
<keyword evidence="4 7" id="KW-0418">Kinase</keyword>
<name>A0ABU3LFD2_9FLAO</name>
<feature type="binding site" evidence="7">
    <location>
        <position position="142"/>
    </location>
    <ligand>
        <name>substrate</name>
    </ligand>
</feature>
<evidence type="ECO:0000313" key="9">
    <source>
        <dbReference type="Proteomes" id="UP001257277"/>
    </source>
</evidence>
<feature type="binding site" evidence="7">
    <location>
        <position position="56"/>
    </location>
    <ligand>
        <name>substrate</name>
    </ligand>
</feature>
<proteinExistence type="inferred from homology"/>
<dbReference type="PANTHER" id="PTHR21087">
    <property type="entry name" value="SHIKIMATE KINASE"/>
    <property type="match status" value="1"/>
</dbReference>
<evidence type="ECO:0000256" key="2">
    <source>
        <dbReference type="ARBA" id="ARBA00022679"/>
    </source>
</evidence>
<dbReference type="EC" id="2.7.1.71" evidence="7"/>
<sequence>MKVILLGYMTSGKTAVGKSLSKKLFLPFIDLDKYISEKEQLSISEIFKTKGEIYFRKIEHIYLKELLNSDEKFVLSLGGGTPCYAGNMDLIKNHPKTISIYLEATIPTLVERLQKGKVRRPLVSQLSDEKLVEFVAKHLFERRNYYQQATHKVQVNDKPISTVVTEVRILLH</sequence>
<feature type="binding site" evidence="7">
    <location>
        <position position="79"/>
    </location>
    <ligand>
        <name>substrate</name>
    </ligand>
</feature>
<dbReference type="Gene3D" id="3.40.50.300">
    <property type="entry name" value="P-loop containing nucleotide triphosphate hydrolases"/>
    <property type="match status" value="1"/>
</dbReference>
<evidence type="ECO:0000256" key="5">
    <source>
        <dbReference type="ARBA" id="ARBA00022840"/>
    </source>
</evidence>
<feature type="binding site" evidence="7">
    <location>
        <position position="120"/>
    </location>
    <ligand>
        <name>ATP</name>
        <dbReference type="ChEBI" id="CHEBI:30616"/>
    </ligand>
</feature>
<dbReference type="InterPro" id="IPR031322">
    <property type="entry name" value="Shikimate/glucono_kinase"/>
</dbReference>
<organism evidence="8 9">
    <name type="scientific">Asprobacillus argus</name>
    <dbReference type="NCBI Taxonomy" id="3076534"/>
    <lineage>
        <taxon>Bacteria</taxon>
        <taxon>Pseudomonadati</taxon>
        <taxon>Bacteroidota</taxon>
        <taxon>Flavobacteriia</taxon>
        <taxon>Flavobacteriales</taxon>
        <taxon>Flavobacteriaceae</taxon>
        <taxon>Asprobacillus</taxon>
    </lineage>
</organism>
<dbReference type="CDD" id="cd00464">
    <property type="entry name" value="SK"/>
    <property type="match status" value="1"/>
</dbReference>
<accession>A0ABU3LFD2</accession>
<evidence type="ECO:0000256" key="4">
    <source>
        <dbReference type="ARBA" id="ARBA00022777"/>
    </source>
</evidence>
<protein>
    <recommendedName>
        <fullName evidence="7">Shikimate kinase</fullName>
        <shortName evidence="7">SK</shortName>
        <ecNumber evidence="7">2.7.1.71</ecNumber>
    </recommendedName>
</protein>
<comment type="function">
    <text evidence="7">Catalyzes the specific phosphorylation of the 3-hydroxyl group of shikimic acid using ATP as a cosubstrate.</text>
</comment>
<keyword evidence="5 7" id="KW-0067">ATP-binding</keyword>
<dbReference type="InterPro" id="IPR000623">
    <property type="entry name" value="Shikimate_kinase/TSH1"/>
</dbReference>
<keyword evidence="7" id="KW-0479">Metal-binding</keyword>
<keyword evidence="3 7" id="KW-0547">Nucleotide-binding</keyword>
<keyword evidence="6 7" id="KW-0057">Aromatic amino acid biosynthesis</keyword>